<dbReference type="Gene3D" id="3.30.70.20">
    <property type="match status" value="1"/>
</dbReference>
<dbReference type="SFLD" id="SFLDG01066">
    <property type="entry name" value="organic_radical-activating_enz"/>
    <property type="match status" value="1"/>
</dbReference>
<dbReference type="SFLD" id="SFLDS00029">
    <property type="entry name" value="Radical_SAM"/>
    <property type="match status" value="1"/>
</dbReference>
<evidence type="ECO:0000256" key="8">
    <source>
        <dbReference type="ARBA" id="ARBA00023014"/>
    </source>
</evidence>
<dbReference type="GO" id="GO:0051539">
    <property type="term" value="F:4 iron, 4 sulfur cluster binding"/>
    <property type="evidence" value="ECO:0007669"/>
    <property type="project" value="UniProtKB-KW"/>
</dbReference>
<keyword evidence="6" id="KW-0560">Oxidoreductase</keyword>
<dbReference type="InterPro" id="IPR040074">
    <property type="entry name" value="BssD/PflA/YjjW"/>
</dbReference>
<dbReference type="PROSITE" id="PS00198">
    <property type="entry name" value="4FE4S_FER_1"/>
    <property type="match status" value="1"/>
</dbReference>
<comment type="similarity">
    <text evidence="2">Belongs to the organic radical-activating enzymes family.</text>
</comment>
<dbReference type="Pfam" id="PF00037">
    <property type="entry name" value="Fer4"/>
    <property type="match status" value="1"/>
</dbReference>
<dbReference type="CDD" id="cd01335">
    <property type="entry name" value="Radical_SAM"/>
    <property type="match status" value="1"/>
</dbReference>
<keyword evidence="5" id="KW-0479">Metal-binding</keyword>
<evidence type="ECO:0000259" key="10">
    <source>
        <dbReference type="PROSITE" id="PS51918"/>
    </source>
</evidence>
<dbReference type="InterPro" id="IPR017900">
    <property type="entry name" value="4Fe4S_Fe_S_CS"/>
</dbReference>
<organism evidence="11">
    <name type="scientific">marine sediment metagenome</name>
    <dbReference type="NCBI Taxonomy" id="412755"/>
    <lineage>
        <taxon>unclassified sequences</taxon>
        <taxon>metagenomes</taxon>
        <taxon>ecological metagenomes</taxon>
    </lineage>
</organism>
<evidence type="ECO:0008006" key="12">
    <source>
        <dbReference type="Google" id="ProtNLM"/>
    </source>
</evidence>
<evidence type="ECO:0000256" key="4">
    <source>
        <dbReference type="ARBA" id="ARBA00022691"/>
    </source>
</evidence>
<dbReference type="SUPFAM" id="SSF54862">
    <property type="entry name" value="4Fe-4S ferredoxins"/>
    <property type="match status" value="1"/>
</dbReference>
<dbReference type="InterPro" id="IPR013785">
    <property type="entry name" value="Aldolase_TIM"/>
</dbReference>
<keyword evidence="8" id="KW-0411">Iron-sulfur</keyword>
<keyword evidence="3" id="KW-0004">4Fe-4S</keyword>
<dbReference type="InterPro" id="IPR058240">
    <property type="entry name" value="rSAM_sf"/>
</dbReference>
<evidence type="ECO:0000256" key="2">
    <source>
        <dbReference type="ARBA" id="ARBA00009777"/>
    </source>
</evidence>
<dbReference type="SUPFAM" id="SSF102114">
    <property type="entry name" value="Radical SAM enzymes"/>
    <property type="match status" value="1"/>
</dbReference>
<dbReference type="InterPro" id="IPR012839">
    <property type="entry name" value="Organic_radical_activase"/>
</dbReference>
<evidence type="ECO:0000256" key="7">
    <source>
        <dbReference type="ARBA" id="ARBA00023004"/>
    </source>
</evidence>
<evidence type="ECO:0000256" key="5">
    <source>
        <dbReference type="ARBA" id="ARBA00022723"/>
    </source>
</evidence>
<name>A0A0F9H486_9ZZZZ</name>
<dbReference type="InterPro" id="IPR017896">
    <property type="entry name" value="4Fe4S_Fe-S-bd"/>
</dbReference>
<comment type="cofactor">
    <cofactor evidence="1">
        <name>[4Fe-4S] cluster</name>
        <dbReference type="ChEBI" id="CHEBI:49883"/>
    </cofactor>
</comment>
<accession>A0A0F9H486</accession>
<dbReference type="PROSITE" id="PS51918">
    <property type="entry name" value="RADICAL_SAM"/>
    <property type="match status" value="1"/>
</dbReference>
<dbReference type="PROSITE" id="PS01087">
    <property type="entry name" value="RADICAL_ACTIVATING"/>
    <property type="match status" value="1"/>
</dbReference>
<dbReference type="PIRSF" id="PIRSF000371">
    <property type="entry name" value="PFL_act_enz"/>
    <property type="match status" value="1"/>
</dbReference>
<dbReference type="InterPro" id="IPR034457">
    <property type="entry name" value="Organic_radical-activating"/>
</dbReference>
<evidence type="ECO:0000256" key="3">
    <source>
        <dbReference type="ARBA" id="ARBA00022485"/>
    </source>
</evidence>
<sequence length="310" mass="35286">MISLTDKDHSKKVILSNIQRFSTHDGPGIRTVAFFKGCPLRCPWCCNPETQNKSKIVMQTKIECLKCRKCIYVCPKDALRKQNNVILVDSHNCDLCGKCVEICPTANIQIIGKEYTVKELTDELLKDKVFYDRTAGGVTFSGGEPTLHTDYLIKLSKVLKTYGLHIAMETCGYFNYPTFMELLPLLDLILFDLKIIDNNLHERNTGKPNDIIFSNLKNIVNSNKKVIIRFPVIPGYTDNIENINGIIDTMQDIGLKRIDIIPYHRFSEGKYERLGIHYALKGIIPSVVNDKVKHTKKYFEKADIIVRIGG</sequence>
<dbReference type="SFLD" id="SFLDG01118">
    <property type="entry name" value="activating_enzymes__group_2"/>
    <property type="match status" value="1"/>
</dbReference>
<comment type="caution">
    <text evidence="11">The sequence shown here is derived from an EMBL/GenBank/DDBJ whole genome shotgun (WGS) entry which is preliminary data.</text>
</comment>
<proteinExistence type="inferred from homology"/>
<evidence type="ECO:0000313" key="11">
    <source>
        <dbReference type="EMBL" id="KKL97776.1"/>
    </source>
</evidence>
<dbReference type="InterPro" id="IPR001989">
    <property type="entry name" value="Radical_activat_CS"/>
</dbReference>
<dbReference type="PROSITE" id="PS51379">
    <property type="entry name" value="4FE4S_FER_2"/>
    <property type="match status" value="2"/>
</dbReference>
<evidence type="ECO:0000259" key="9">
    <source>
        <dbReference type="PROSITE" id="PS51379"/>
    </source>
</evidence>
<dbReference type="PANTHER" id="PTHR30352:SF4">
    <property type="entry name" value="PYRUVATE FORMATE-LYASE 2-ACTIVATING ENZYME"/>
    <property type="match status" value="1"/>
</dbReference>
<dbReference type="PANTHER" id="PTHR30352">
    <property type="entry name" value="PYRUVATE FORMATE-LYASE-ACTIVATING ENZYME"/>
    <property type="match status" value="1"/>
</dbReference>
<feature type="domain" description="Radical SAM core" evidence="10">
    <location>
        <begin position="24"/>
        <end position="310"/>
    </location>
</feature>
<dbReference type="AlphaFoldDB" id="A0A0F9H486"/>
<evidence type="ECO:0000256" key="6">
    <source>
        <dbReference type="ARBA" id="ARBA00023002"/>
    </source>
</evidence>
<dbReference type="GO" id="GO:0046872">
    <property type="term" value="F:metal ion binding"/>
    <property type="evidence" value="ECO:0007669"/>
    <property type="project" value="UniProtKB-KW"/>
</dbReference>
<keyword evidence="7" id="KW-0408">Iron</keyword>
<keyword evidence="4" id="KW-0949">S-adenosyl-L-methionine</keyword>
<dbReference type="Pfam" id="PF04055">
    <property type="entry name" value="Radical_SAM"/>
    <property type="match status" value="1"/>
</dbReference>
<protein>
    <recommendedName>
        <fullName evidence="12">Radical SAM core domain-containing protein</fullName>
    </recommendedName>
</protein>
<dbReference type="NCBIfam" id="TIGR02494">
    <property type="entry name" value="PFLE_PFLC"/>
    <property type="match status" value="1"/>
</dbReference>
<reference evidence="11" key="1">
    <citation type="journal article" date="2015" name="Nature">
        <title>Complex archaea that bridge the gap between prokaryotes and eukaryotes.</title>
        <authorList>
            <person name="Spang A."/>
            <person name="Saw J.H."/>
            <person name="Jorgensen S.L."/>
            <person name="Zaremba-Niedzwiedzka K."/>
            <person name="Martijn J."/>
            <person name="Lind A.E."/>
            <person name="van Eijk R."/>
            <person name="Schleper C."/>
            <person name="Guy L."/>
            <person name="Ettema T.J."/>
        </authorList>
    </citation>
    <scope>NUCLEOTIDE SEQUENCE</scope>
</reference>
<feature type="domain" description="4Fe-4S ferredoxin-type" evidence="9">
    <location>
        <begin position="84"/>
        <end position="113"/>
    </location>
</feature>
<dbReference type="Gene3D" id="3.20.20.70">
    <property type="entry name" value="Aldolase class I"/>
    <property type="match status" value="1"/>
</dbReference>
<dbReference type="EMBL" id="LAZR01018085">
    <property type="protein sequence ID" value="KKL97776.1"/>
    <property type="molecule type" value="Genomic_DNA"/>
</dbReference>
<evidence type="ECO:0000256" key="1">
    <source>
        <dbReference type="ARBA" id="ARBA00001966"/>
    </source>
</evidence>
<feature type="domain" description="4Fe-4S ferredoxin-type" evidence="9">
    <location>
        <begin position="54"/>
        <end position="83"/>
    </location>
</feature>
<dbReference type="GO" id="GO:0016491">
    <property type="term" value="F:oxidoreductase activity"/>
    <property type="evidence" value="ECO:0007669"/>
    <property type="project" value="UniProtKB-KW"/>
</dbReference>
<gene>
    <name evidence="11" type="ORF">LCGC14_1831030</name>
</gene>
<dbReference type="InterPro" id="IPR007197">
    <property type="entry name" value="rSAM"/>
</dbReference>